<dbReference type="EMBL" id="HBHY01020978">
    <property type="protein sequence ID" value="CAE0151812.1"/>
    <property type="molecule type" value="Transcribed_RNA"/>
</dbReference>
<proteinExistence type="predicted"/>
<protein>
    <recommendedName>
        <fullName evidence="1">Dynamin N-terminal domain-containing protein</fullName>
    </recommendedName>
</protein>
<dbReference type="Pfam" id="PF00350">
    <property type="entry name" value="Dynamin_N"/>
    <property type="match status" value="1"/>
</dbReference>
<dbReference type="Gene3D" id="3.40.50.300">
    <property type="entry name" value="P-loop containing nucleotide triphosphate hydrolases"/>
    <property type="match status" value="1"/>
</dbReference>
<organism evidence="2">
    <name type="scientific">Prasinoderma singulare</name>
    <dbReference type="NCBI Taxonomy" id="676789"/>
    <lineage>
        <taxon>Eukaryota</taxon>
        <taxon>Viridiplantae</taxon>
        <taxon>Prasinodermophyta</taxon>
        <taxon>Prasinodermophyceae</taxon>
        <taxon>Prasinodermales</taxon>
        <taxon>Prasinodermaceae</taxon>
        <taxon>Prasinoderma</taxon>
    </lineage>
</organism>
<feature type="domain" description="Dynamin N-terminal" evidence="1">
    <location>
        <begin position="130"/>
        <end position="340"/>
    </location>
</feature>
<dbReference type="PANTHER" id="PTHR36681">
    <property type="entry name" value="NUCLEAR GTPASE, GERMINAL CENTER-ASSOCIATED, TANDEM DUPLICATE 3"/>
    <property type="match status" value="1"/>
</dbReference>
<evidence type="ECO:0000313" key="2">
    <source>
        <dbReference type="EMBL" id="CAE0151812.1"/>
    </source>
</evidence>
<accession>A0A7S3C415</accession>
<dbReference type="InterPro" id="IPR045063">
    <property type="entry name" value="Dynamin_N"/>
</dbReference>
<dbReference type="SUPFAM" id="SSF52540">
    <property type="entry name" value="P-loop containing nucleoside triphosphate hydrolases"/>
    <property type="match status" value="1"/>
</dbReference>
<evidence type="ECO:0000259" key="1">
    <source>
        <dbReference type="Pfam" id="PF00350"/>
    </source>
</evidence>
<dbReference type="PANTHER" id="PTHR36681:SF3">
    <property type="entry name" value="NUCLEAR GTPASE, GERMINAL CENTER-ASSOCIATED, TANDEM DUPLICATE 3"/>
    <property type="match status" value="1"/>
</dbReference>
<gene>
    <name evidence="2" type="ORF">PSIN1315_LOCUS13431</name>
</gene>
<dbReference type="InterPro" id="IPR027417">
    <property type="entry name" value="P-loop_NTPase"/>
</dbReference>
<dbReference type="AlphaFoldDB" id="A0A7S3C415"/>
<reference evidence="2" key="1">
    <citation type="submission" date="2021-01" db="EMBL/GenBank/DDBJ databases">
        <authorList>
            <person name="Corre E."/>
            <person name="Pelletier E."/>
            <person name="Niang G."/>
            <person name="Scheremetjew M."/>
            <person name="Finn R."/>
            <person name="Kale V."/>
            <person name="Holt S."/>
            <person name="Cochrane G."/>
            <person name="Meng A."/>
            <person name="Brown T."/>
            <person name="Cohen L."/>
        </authorList>
    </citation>
    <scope>NUCLEOTIDE SEQUENCE</scope>
    <source>
        <strain evidence="2">RCC927</strain>
    </source>
</reference>
<name>A0A7S3C415_9VIRI</name>
<sequence length="625" mass="67239">MASSRDAPLRQFCRAFEEELDDGPSVRRTRAWLAGRAADCCEAGVRGCVLAMIEALEEQGCDAVTLCTLGVGEIEEETGIEGKDAATFIAEQANILARAAKASGVHACRGLPPNRRPGDASASEAADTSVVVLGDTGAGKSTCLNAVLGEESILPTNGLRACTAAIVELRFNDRHDVTPYRGEVEFIPREQWEEEKRLMREAVEAAEAKGEWKGGRPPPESPEYVNWLKLRAVSAEMEEALGTTRPFLAKTGAQLKALISPFVDSSDDLRGAAWWPIVRKAVLQGPWECLSGGVVLVDAPGVRDDNSARDAVVKQYLADADSVLLVSNIRRAVNDKTVREALLPVLKERLATQGFYGQLALVATQADQVPKISELAKNLKLDTETATLLDCALERNASVKRYALADYHSATAAGGEGDDASAQQHHVGAKAFPEYAFEVFTVSAVDFQKIEGIREGEPQTFHDAEHTEVPALRKFLHRLAAAKRLRSALAWPPAVKAGALMMTAKRAAAAEADGDEDGSQPLGGAHMLPVRAAVERLPYASDAQWRRMTVSKRVQRLAEGWTAVKRAGGVEHALALLQGANGSLKRAREEVLGYAAPAHEGDQRAAHDAHAMPVIDFTRIDSRAG</sequence>